<feature type="domain" description="ABC transmembrane type-1" evidence="6">
    <location>
        <begin position="68"/>
        <end position="280"/>
    </location>
</feature>
<dbReference type="CDD" id="cd06261">
    <property type="entry name" value="TM_PBP2"/>
    <property type="match status" value="1"/>
</dbReference>
<evidence type="ECO:0000256" key="5">
    <source>
        <dbReference type="SAM" id="Phobius"/>
    </source>
</evidence>
<dbReference type="Gene3D" id="1.10.3720.10">
    <property type="entry name" value="MetI-like"/>
    <property type="match status" value="1"/>
</dbReference>
<dbReference type="Pfam" id="PF00528">
    <property type="entry name" value="BPD_transp_1"/>
    <property type="match status" value="1"/>
</dbReference>
<evidence type="ECO:0000256" key="2">
    <source>
        <dbReference type="ARBA" id="ARBA00022692"/>
    </source>
</evidence>
<dbReference type="InterPro" id="IPR000515">
    <property type="entry name" value="MetI-like"/>
</dbReference>
<evidence type="ECO:0000313" key="7">
    <source>
        <dbReference type="EMBL" id="SUZ47930.1"/>
    </source>
</evidence>
<feature type="transmembrane region" description="Helical" evidence="5">
    <location>
        <begin position="263"/>
        <end position="283"/>
    </location>
</feature>
<dbReference type="AlphaFoldDB" id="A0A381N001"/>
<feature type="transmembrane region" description="Helical" evidence="5">
    <location>
        <begin position="72"/>
        <end position="93"/>
    </location>
</feature>
<feature type="transmembrane region" description="Helical" evidence="5">
    <location>
        <begin position="156"/>
        <end position="183"/>
    </location>
</feature>
<organism evidence="7">
    <name type="scientific">marine metagenome</name>
    <dbReference type="NCBI Taxonomy" id="408172"/>
    <lineage>
        <taxon>unclassified sequences</taxon>
        <taxon>metagenomes</taxon>
        <taxon>ecological metagenomes</taxon>
    </lineage>
</organism>
<accession>A0A381N001</accession>
<dbReference type="PANTHER" id="PTHR43759:SF1">
    <property type="entry name" value="GLUCOSE IMPORT SYSTEM PERMEASE PROTEIN GLCT"/>
    <property type="match status" value="1"/>
</dbReference>
<sequence length="291" mass="33009">MGGDRLKIILSLSPPLLIIFTLFFGGILYGFLQSLGYQPAIQKYEINFDAYYNVMFSERYAKLFWTGLALNLWVSFVSTFIAAAFALFGALAIRKTFFAKKFCNFIYSLNLPMPHLVVAVGMIFVFSQSGLLARMFTQIGFIGSPSEFPVLVKDRYGFGIILAYIWKESAFFFIILMSVLQSLGENFEELAQSLGANKWQRFRYVILPLVMPSLFSASIIVFAFSFGAYEVPAILGVNYPQMLPVMAFEFFLNPDLNARSEGMALSMIIAMIVMILVVIYFWLTQSKIRKD</sequence>
<evidence type="ECO:0000256" key="4">
    <source>
        <dbReference type="ARBA" id="ARBA00023136"/>
    </source>
</evidence>
<evidence type="ECO:0000256" key="1">
    <source>
        <dbReference type="ARBA" id="ARBA00004141"/>
    </source>
</evidence>
<dbReference type="PANTHER" id="PTHR43759">
    <property type="entry name" value="TREHALOSE TRANSPORT SYSTEM PERMEASE PROTEIN SUGA"/>
    <property type="match status" value="1"/>
</dbReference>
<feature type="transmembrane region" description="Helical" evidence="5">
    <location>
        <begin position="105"/>
        <end position="126"/>
    </location>
</feature>
<gene>
    <name evidence="7" type="ORF">METZ01_LOCUS784</name>
</gene>
<protein>
    <recommendedName>
        <fullName evidence="6">ABC transmembrane type-1 domain-containing protein</fullName>
    </recommendedName>
</protein>
<evidence type="ECO:0000256" key="3">
    <source>
        <dbReference type="ARBA" id="ARBA00022989"/>
    </source>
</evidence>
<keyword evidence="2 5" id="KW-0812">Transmembrane</keyword>
<dbReference type="EMBL" id="UINC01000043">
    <property type="protein sequence ID" value="SUZ47930.1"/>
    <property type="molecule type" value="Genomic_DNA"/>
</dbReference>
<reference evidence="7" key="1">
    <citation type="submission" date="2018-05" db="EMBL/GenBank/DDBJ databases">
        <authorList>
            <person name="Lanie J.A."/>
            <person name="Ng W.-L."/>
            <person name="Kazmierczak K.M."/>
            <person name="Andrzejewski T.M."/>
            <person name="Davidsen T.M."/>
            <person name="Wayne K.J."/>
            <person name="Tettelin H."/>
            <person name="Glass J.I."/>
            <person name="Rusch D."/>
            <person name="Podicherti R."/>
            <person name="Tsui H.-C.T."/>
            <person name="Winkler M.E."/>
        </authorList>
    </citation>
    <scope>NUCLEOTIDE SEQUENCE</scope>
</reference>
<dbReference type="GO" id="GO:0055085">
    <property type="term" value="P:transmembrane transport"/>
    <property type="evidence" value="ECO:0007669"/>
    <property type="project" value="InterPro"/>
</dbReference>
<keyword evidence="3 5" id="KW-1133">Transmembrane helix</keyword>
<keyword evidence="4 5" id="KW-0472">Membrane</keyword>
<comment type="subcellular location">
    <subcellularLocation>
        <location evidence="1">Membrane</location>
        <topology evidence="1">Multi-pass membrane protein</topology>
    </subcellularLocation>
</comment>
<feature type="transmembrane region" description="Helical" evidence="5">
    <location>
        <begin position="204"/>
        <end position="229"/>
    </location>
</feature>
<feature type="transmembrane region" description="Helical" evidence="5">
    <location>
        <begin position="12"/>
        <end position="32"/>
    </location>
</feature>
<evidence type="ECO:0000259" key="6">
    <source>
        <dbReference type="PROSITE" id="PS50928"/>
    </source>
</evidence>
<dbReference type="PROSITE" id="PS50928">
    <property type="entry name" value="ABC_TM1"/>
    <property type="match status" value="1"/>
</dbReference>
<dbReference type="GO" id="GO:0016020">
    <property type="term" value="C:membrane"/>
    <property type="evidence" value="ECO:0007669"/>
    <property type="project" value="UniProtKB-SubCell"/>
</dbReference>
<dbReference type="InterPro" id="IPR035906">
    <property type="entry name" value="MetI-like_sf"/>
</dbReference>
<proteinExistence type="predicted"/>
<dbReference type="SUPFAM" id="SSF161098">
    <property type="entry name" value="MetI-like"/>
    <property type="match status" value="1"/>
</dbReference>
<name>A0A381N001_9ZZZZ</name>
<dbReference type="InterPro" id="IPR052730">
    <property type="entry name" value="Sugar_ABC_transporter"/>
</dbReference>